<dbReference type="PROSITE" id="PS50835">
    <property type="entry name" value="IG_LIKE"/>
    <property type="match status" value="3"/>
</dbReference>
<keyword evidence="15" id="KW-0325">Glycoprotein</keyword>
<keyword evidence="19" id="KW-1185">Reference proteome</keyword>
<evidence type="ECO:0000256" key="4">
    <source>
        <dbReference type="ARBA" id="ARBA00022679"/>
    </source>
</evidence>
<dbReference type="PANTHER" id="PTHR24416">
    <property type="entry name" value="TYROSINE-PROTEIN KINASE RECEPTOR"/>
    <property type="match status" value="1"/>
</dbReference>
<dbReference type="InterPro" id="IPR013151">
    <property type="entry name" value="Immunoglobulin_dom"/>
</dbReference>
<evidence type="ECO:0000256" key="12">
    <source>
        <dbReference type="ARBA" id="ARBA00023137"/>
    </source>
</evidence>
<dbReference type="InterPro" id="IPR013098">
    <property type="entry name" value="Ig_I-set"/>
</dbReference>
<dbReference type="GO" id="GO:0007169">
    <property type="term" value="P:cell surface receptor protein tyrosine kinase signaling pathway"/>
    <property type="evidence" value="ECO:0000318"/>
    <property type="project" value="GO_Central"/>
</dbReference>
<dbReference type="Gene3D" id="2.60.40.10">
    <property type="entry name" value="Immunoglobulins"/>
    <property type="match status" value="4"/>
</dbReference>
<dbReference type="FunFam" id="2.60.40.10:FF:000032">
    <property type="entry name" value="palladin isoform X1"/>
    <property type="match status" value="1"/>
</dbReference>
<dbReference type="InterPro" id="IPR008266">
    <property type="entry name" value="Tyr_kinase_AS"/>
</dbReference>
<evidence type="ECO:0000256" key="6">
    <source>
        <dbReference type="ARBA" id="ARBA00022737"/>
    </source>
</evidence>
<dbReference type="SMART" id="SM00408">
    <property type="entry name" value="IGc2"/>
    <property type="match status" value="3"/>
</dbReference>
<dbReference type="Pfam" id="PF07714">
    <property type="entry name" value="PK_Tyr_Ser-Thr"/>
    <property type="match status" value="1"/>
</dbReference>
<organism evidence="18 19">
    <name type="scientific">Pristionchus pacificus</name>
    <name type="common">Parasitic nematode worm</name>
    <dbReference type="NCBI Taxonomy" id="54126"/>
    <lineage>
        <taxon>Eukaryota</taxon>
        <taxon>Metazoa</taxon>
        <taxon>Ecdysozoa</taxon>
        <taxon>Nematoda</taxon>
        <taxon>Chromadorea</taxon>
        <taxon>Rhabditida</taxon>
        <taxon>Rhabditina</taxon>
        <taxon>Diplogasteromorpha</taxon>
        <taxon>Diplogasteroidea</taxon>
        <taxon>Neodiplogasteridae</taxon>
        <taxon>Pristionchus</taxon>
    </lineage>
</organism>
<sequence>MTHMIPNIEREACQRSIDETQNAMMTTEMRRKSTNRLFFWIFLLLSSISPALTFDVTSNVTIHFDEQGRQFILIDEGDSIELTCENFQGSHEWVPPDNSDIKDFSFEERETRIKKFTGHDEAEQKLTLSSAKVTDTGLYGCKYDHHIQESVYVFVQSSQFFLKSAVQGYQVHKENFTIPCRSSWPPLDEEGTVELYVEHELWKEATKYYDPRTGFDVTAKVLNGRKIDTGKAFECKYRSESVRFLISPKPEPVSEDDFKLSFDEDTEFPYVGGSLVYNCTVSGNGVHLNSYVHFVNSTYPRGKEKYTLYKIATKVKNFAVIYVADISKDMHHNLMHATNQLTNRTTLNNLSSQDSGAYTCRWFMEGDEGYIQRGEITKTITVSSTKEQIKMLNRSDSYIEIKEGEGLHIFAIFRTFPEDRTQYSSKWFKLSVDALKGINDTTNVINDGQNTVHTSFEGKDVIETVSITNTSVATSGLLRVFVQMTPHIMFSSQSSNVLFDQSSYKIGAEIRLVCYVESFPKAEVQLKTRIMGQNVWEGVGGAIAIEGTYAKGYVLNFTASENVEFKCEGRRKEEPPVSKIMAVIIHDFPPDANVSWVKPDSATSETEIKNVIYEGDKIELDCNVPKANNSTMEWSFQGKRTTYSERTTITNNTRHLIATIDAAVSDQSGTYVCTVINEKNVSQTETYSRSFEVVKIVKPRCRDCGPIEMTVKFGNAIDLTCSMDGIPEPRYKWLKDGYEVEDQSQVSLNGQTLHFPRVGIPDEGTYTCQAYNRAGTTPLVYKLKVKGAPKTLSAMSIFFIVLAFLVLLGCLVAAFILYTRQRKKSKEQARSLQVLYEQLMRGSDSDAPPLPMHGKVTMDMRVRRTAYDPKYEIDMKNLVLLGALGSGQFGSVRKGRLVRGAPVSDTVAYRGPALTVAIKSPRNGSNPEDQKALIDELKILIAIDNLEETKHPNVLSLVGAVTRNMKDGQLFVVFEMCENGDLKTFLQRYKTELKDKFLNELKEKKAQESSADDYLVPNNQTTVQYMSQGDPGWHDGQERDRLLEDPKTLSTSDLISFSMQIASGMDFLSGVSCIHRDLAARNCLLNANKVVKIADFGMAKNEDKGYYRMNKTNVMVPYRWMAPESMEEHTFTVESDIWSYGIVIYEIFTLGSQPYPGVPNNNLHEHLKSGQRNPRPEFCHPDIYNLMLQTWDKDSERRPTFGHCYNFMRHQLELLNPEMLESSDKQIDRNAAQIAQFDQFRGPRATAVLDEEELAAIFTDQRSPISNGRNNEDEIGERIYIKELRR</sequence>
<dbReference type="InterPro" id="IPR036179">
    <property type="entry name" value="Ig-like_dom_sf"/>
</dbReference>
<keyword evidence="9" id="KW-0067">ATP-binding</keyword>
<comment type="subcellular location">
    <subcellularLocation>
        <location evidence="1">Cell membrane</location>
        <topology evidence="1">Single-pass membrane protein</topology>
    </subcellularLocation>
</comment>
<dbReference type="Pfam" id="PF07679">
    <property type="entry name" value="I-set"/>
    <property type="match status" value="1"/>
</dbReference>
<evidence type="ECO:0000256" key="7">
    <source>
        <dbReference type="ARBA" id="ARBA00022741"/>
    </source>
</evidence>
<keyword evidence="7" id="KW-0547">Nucleotide-binding</keyword>
<evidence type="ECO:0000313" key="19">
    <source>
        <dbReference type="Proteomes" id="UP000005239"/>
    </source>
</evidence>
<evidence type="ECO:0000313" key="18">
    <source>
        <dbReference type="EnsemblMetazoa" id="PPA39816.1"/>
    </source>
</evidence>
<accession>A0A8R1USW8</accession>
<reference evidence="19" key="1">
    <citation type="journal article" date="2008" name="Nat. Genet.">
        <title>The Pristionchus pacificus genome provides a unique perspective on nematode lifestyle and parasitism.</title>
        <authorList>
            <person name="Dieterich C."/>
            <person name="Clifton S.W."/>
            <person name="Schuster L.N."/>
            <person name="Chinwalla A."/>
            <person name="Delehaunty K."/>
            <person name="Dinkelacker I."/>
            <person name="Fulton L."/>
            <person name="Fulton R."/>
            <person name="Godfrey J."/>
            <person name="Minx P."/>
            <person name="Mitreva M."/>
            <person name="Roeseler W."/>
            <person name="Tian H."/>
            <person name="Witte H."/>
            <person name="Yang S.P."/>
            <person name="Wilson R.K."/>
            <person name="Sommer R.J."/>
        </authorList>
    </citation>
    <scope>NUCLEOTIDE SEQUENCE [LARGE SCALE GENOMIC DNA]</scope>
    <source>
        <strain evidence="19">PS312</strain>
    </source>
</reference>
<evidence type="ECO:0000256" key="2">
    <source>
        <dbReference type="ARBA" id="ARBA00011902"/>
    </source>
</evidence>
<dbReference type="OrthoDB" id="5912975at2759"/>
<dbReference type="CDD" id="cd00096">
    <property type="entry name" value="Ig"/>
    <property type="match status" value="2"/>
</dbReference>
<dbReference type="InterPro" id="IPR000719">
    <property type="entry name" value="Prot_kinase_dom"/>
</dbReference>
<dbReference type="InterPro" id="IPR003598">
    <property type="entry name" value="Ig_sub2"/>
</dbReference>
<keyword evidence="10" id="KW-1133">Transmembrane helix</keyword>
<dbReference type="PANTHER" id="PTHR24416:SF602">
    <property type="entry name" value="PROTEIN VER-1-RELATED"/>
    <property type="match status" value="1"/>
</dbReference>
<keyword evidence="14" id="KW-0675">Receptor</keyword>
<evidence type="ECO:0000256" key="8">
    <source>
        <dbReference type="ARBA" id="ARBA00022777"/>
    </source>
</evidence>
<dbReference type="PROSITE" id="PS50011">
    <property type="entry name" value="PROTEIN_KINASE_DOM"/>
    <property type="match status" value="1"/>
</dbReference>
<dbReference type="CDD" id="cd00192">
    <property type="entry name" value="PTKc"/>
    <property type="match status" value="1"/>
</dbReference>
<keyword evidence="11" id="KW-0472">Membrane</keyword>
<dbReference type="SMART" id="SM00409">
    <property type="entry name" value="IG"/>
    <property type="match status" value="3"/>
</dbReference>
<accession>A0A2A6B2E3</accession>
<evidence type="ECO:0000256" key="10">
    <source>
        <dbReference type="ARBA" id="ARBA00022989"/>
    </source>
</evidence>
<keyword evidence="16" id="KW-0393">Immunoglobulin domain</keyword>
<dbReference type="InterPro" id="IPR011009">
    <property type="entry name" value="Kinase-like_dom_sf"/>
</dbReference>
<dbReference type="InterPro" id="IPR007110">
    <property type="entry name" value="Ig-like_dom"/>
</dbReference>
<dbReference type="EnsemblMetazoa" id="PPA39816.1">
    <property type="protein sequence ID" value="PPA39816.1"/>
    <property type="gene ID" value="WBGene00278185"/>
</dbReference>
<dbReference type="Pfam" id="PF00047">
    <property type="entry name" value="ig"/>
    <property type="match status" value="1"/>
</dbReference>
<dbReference type="PROSITE" id="PS00109">
    <property type="entry name" value="PROTEIN_KINASE_TYR"/>
    <property type="match status" value="1"/>
</dbReference>
<dbReference type="GO" id="GO:0004714">
    <property type="term" value="F:transmembrane receptor protein tyrosine kinase activity"/>
    <property type="evidence" value="ECO:0000318"/>
    <property type="project" value="GO_Central"/>
</dbReference>
<keyword evidence="3" id="KW-1003">Cell membrane</keyword>
<proteinExistence type="predicted"/>
<dbReference type="Gene3D" id="1.10.510.10">
    <property type="entry name" value="Transferase(Phosphotransferase) domain 1"/>
    <property type="match status" value="1"/>
</dbReference>
<dbReference type="FunFam" id="3.30.200.20:FF:000586">
    <property type="entry name" value="Receptor protein-tyrosine kinase"/>
    <property type="match status" value="1"/>
</dbReference>
<dbReference type="Proteomes" id="UP000005239">
    <property type="component" value="Unassembled WGS sequence"/>
</dbReference>
<evidence type="ECO:0000256" key="3">
    <source>
        <dbReference type="ARBA" id="ARBA00022475"/>
    </source>
</evidence>
<dbReference type="SUPFAM" id="SSF48726">
    <property type="entry name" value="Immunoglobulin"/>
    <property type="match status" value="2"/>
</dbReference>
<dbReference type="GO" id="GO:0005886">
    <property type="term" value="C:plasma membrane"/>
    <property type="evidence" value="ECO:0000318"/>
    <property type="project" value="GO_Central"/>
</dbReference>
<gene>
    <name evidence="18" type="primary">WBGene00278185</name>
</gene>
<dbReference type="InterPro" id="IPR001245">
    <property type="entry name" value="Ser-Thr/Tyr_kinase_cat_dom"/>
</dbReference>
<dbReference type="Gene3D" id="3.30.200.20">
    <property type="entry name" value="Phosphorylase Kinase, domain 1"/>
    <property type="match status" value="1"/>
</dbReference>
<evidence type="ECO:0000256" key="11">
    <source>
        <dbReference type="ARBA" id="ARBA00023136"/>
    </source>
</evidence>
<dbReference type="InterPro" id="IPR013783">
    <property type="entry name" value="Ig-like_fold"/>
</dbReference>
<dbReference type="GO" id="GO:0045138">
    <property type="term" value="P:nematode male tail tip morphogenesis"/>
    <property type="evidence" value="ECO:0007669"/>
    <property type="project" value="UniProtKB-ARBA"/>
</dbReference>
<dbReference type="GO" id="GO:0005524">
    <property type="term" value="F:ATP binding"/>
    <property type="evidence" value="ECO:0007669"/>
    <property type="project" value="UniProtKB-KW"/>
</dbReference>
<evidence type="ECO:0000256" key="16">
    <source>
        <dbReference type="ARBA" id="ARBA00023319"/>
    </source>
</evidence>
<keyword evidence="8" id="KW-0418">Kinase</keyword>
<dbReference type="GO" id="GO:0043235">
    <property type="term" value="C:receptor complex"/>
    <property type="evidence" value="ECO:0000318"/>
    <property type="project" value="GO_Central"/>
</dbReference>
<dbReference type="EC" id="2.7.10.1" evidence="2"/>
<evidence type="ECO:0000256" key="14">
    <source>
        <dbReference type="ARBA" id="ARBA00023170"/>
    </source>
</evidence>
<keyword evidence="13" id="KW-1015">Disulfide bond</keyword>
<dbReference type="InterPro" id="IPR020635">
    <property type="entry name" value="Tyr_kinase_cat_dom"/>
</dbReference>
<dbReference type="InterPro" id="IPR050122">
    <property type="entry name" value="RTK"/>
</dbReference>
<evidence type="ECO:0000256" key="15">
    <source>
        <dbReference type="ARBA" id="ARBA00023180"/>
    </source>
</evidence>
<reference evidence="18" key="2">
    <citation type="submission" date="2022-06" db="UniProtKB">
        <authorList>
            <consortium name="EnsemblMetazoa"/>
        </authorList>
    </citation>
    <scope>IDENTIFICATION</scope>
    <source>
        <strain evidence="18">PS312</strain>
    </source>
</reference>
<keyword evidence="5" id="KW-0812">Transmembrane</keyword>
<dbReference type="SMART" id="SM00219">
    <property type="entry name" value="TyrKc"/>
    <property type="match status" value="1"/>
</dbReference>
<dbReference type="FunFam" id="1.10.510.10:FF:000554">
    <property type="entry name" value="Predicted protein"/>
    <property type="match status" value="1"/>
</dbReference>
<keyword evidence="4" id="KW-0808">Transferase</keyword>
<evidence type="ECO:0000256" key="9">
    <source>
        <dbReference type="ARBA" id="ARBA00022840"/>
    </source>
</evidence>
<evidence type="ECO:0000256" key="1">
    <source>
        <dbReference type="ARBA" id="ARBA00004162"/>
    </source>
</evidence>
<keyword evidence="6" id="KW-0677">Repeat</keyword>
<name>A0A2A6B2E3_PRIPA</name>
<protein>
    <recommendedName>
        <fullName evidence="2">receptor protein-tyrosine kinase</fullName>
        <ecNumber evidence="2">2.7.10.1</ecNumber>
    </recommendedName>
</protein>
<evidence type="ECO:0000256" key="13">
    <source>
        <dbReference type="ARBA" id="ARBA00023157"/>
    </source>
</evidence>
<dbReference type="PIRSF" id="PIRSF000615">
    <property type="entry name" value="TyrPK_CSF1-R"/>
    <property type="match status" value="1"/>
</dbReference>
<evidence type="ECO:0000256" key="5">
    <source>
        <dbReference type="ARBA" id="ARBA00022692"/>
    </source>
</evidence>
<dbReference type="InterPro" id="IPR003599">
    <property type="entry name" value="Ig_sub"/>
</dbReference>
<comment type="catalytic activity">
    <reaction evidence="17">
        <text>L-tyrosyl-[protein] + ATP = O-phospho-L-tyrosyl-[protein] + ADP + H(+)</text>
        <dbReference type="Rhea" id="RHEA:10596"/>
        <dbReference type="Rhea" id="RHEA-COMP:10136"/>
        <dbReference type="Rhea" id="RHEA-COMP:20101"/>
        <dbReference type="ChEBI" id="CHEBI:15378"/>
        <dbReference type="ChEBI" id="CHEBI:30616"/>
        <dbReference type="ChEBI" id="CHEBI:46858"/>
        <dbReference type="ChEBI" id="CHEBI:61978"/>
        <dbReference type="ChEBI" id="CHEBI:456216"/>
        <dbReference type="EC" id="2.7.10.1"/>
    </reaction>
</comment>
<keyword evidence="12" id="KW-0829">Tyrosine-protein kinase</keyword>
<evidence type="ECO:0000256" key="17">
    <source>
        <dbReference type="ARBA" id="ARBA00051243"/>
    </source>
</evidence>
<dbReference type="SUPFAM" id="SSF56112">
    <property type="entry name" value="Protein kinase-like (PK-like)"/>
    <property type="match status" value="1"/>
</dbReference>